<proteinExistence type="predicted"/>
<reference evidence="2 3" key="1">
    <citation type="submission" date="2014-04" db="EMBL/GenBank/DDBJ databases">
        <authorList>
            <consortium name="DOE Joint Genome Institute"/>
            <person name="Kuo A."/>
            <person name="Tarkka M."/>
            <person name="Buscot F."/>
            <person name="Kohler A."/>
            <person name="Nagy L.G."/>
            <person name="Floudas D."/>
            <person name="Copeland A."/>
            <person name="Barry K.W."/>
            <person name="Cichocki N."/>
            <person name="Veneault-Fourrey C."/>
            <person name="LaButti K."/>
            <person name="Lindquist E.A."/>
            <person name="Lipzen A."/>
            <person name="Lundell T."/>
            <person name="Morin E."/>
            <person name="Murat C."/>
            <person name="Sun H."/>
            <person name="Tunlid A."/>
            <person name="Henrissat B."/>
            <person name="Grigoriev I.V."/>
            <person name="Hibbett D.S."/>
            <person name="Martin F."/>
            <person name="Nordberg H.P."/>
            <person name="Cantor M.N."/>
            <person name="Hua S.X."/>
        </authorList>
    </citation>
    <scope>NUCLEOTIDE SEQUENCE [LARGE SCALE GENOMIC DNA]</scope>
    <source>
        <strain evidence="2 3">F 1598</strain>
    </source>
</reference>
<accession>A0A0C3BWF0</accession>
<sequence>MPAKKVSAASAKTATNTLCPRGRPANKKVIKSSEFIDDEAEEATNVSDDDMRSVKSVSERSRPRPVAGRAKSAMDLDDDDAMSVKSVASTNIRPRARPIARSKSSKPTDDNDIIDISSRDDAMSVKSSTCGSGPLLCMAGYSSNLGEWAIALY</sequence>
<gene>
    <name evidence="2" type="ORF">PILCRDRAFT_8364</name>
</gene>
<protein>
    <submittedName>
        <fullName evidence="2">Uncharacterized protein</fullName>
    </submittedName>
</protein>
<evidence type="ECO:0000313" key="3">
    <source>
        <dbReference type="Proteomes" id="UP000054166"/>
    </source>
</evidence>
<feature type="compositionally biased region" description="Basic residues" evidence="1">
    <location>
        <begin position="94"/>
        <end position="104"/>
    </location>
</feature>
<feature type="region of interest" description="Disordered" evidence="1">
    <location>
        <begin position="1"/>
        <end position="117"/>
    </location>
</feature>
<dbReference type="Proteomes" id="UP000054166">
    <property type="component" value="Unassembled WGS sequence"/>
</dbReference>
<dbReference type="HOGENOM" id="CLU_1713991_0_0_1"/>
<feature type="compositionally biased region" description="Low complexity" evidence="1">
    <location>
        <begin position="1"/>
        <end position="15"/>
    </location>
</feature>
<dbReference type="EMBL" id="KN832997">
    <property type="protein sequence ID" value="KIM81672.1"/>
    <property type="molecule type" value="Genomic_DNA"/>
</dbReference>
<reference evidence="3" key="2">
    <citation type="submission" date="2015-01" db="EMBL/GenBank/DDBJ databases">
        <title>Evolutionary Origins and Diversification of the Mycorrhizal Mutualists.</title>
        <authorList>
            <consortium name="DOE Joint Genome Institute"/>
            <consortium name="Mycorrhizal Genomics Consortium"/>
            <person name="Kohler A."/>
            <person name="Kuo A."/>
            <person name="Nagy L.G."/>
            <person name="Floudas D."/>
            <person name="Copeland A."/>
            <person name="Barry K.W."/>
            <person name="Cichocki N."/>
            <person name="Veneault-Fourrey C."/>
            <person name="LaButti K."/>
            <person name="Lindquist E.A."/>
            <person name="Lipzen A."/>
            <person name="Lundell T."/>
            <person name="Morin E."/>
            <person name="Murat C."/>
            <person name="Riley R."/>
            <person name="Ohm R."/>
            <person name="Sun H."/>
            <person name="Tunlid A."/>
            <person name="Henrissat B."/>
            <person name="Grigoriev I.V."/>
            <person name="Hibbett D.S."/>
            <person name="Martin F."/>
        </authorList>
    </citation>
    <scope>NUCLEOTIDE SEQUENCE [LARGE SCALE GENOMIC DNA]</scope>
    <source>
        <strain evidence="3">F 1598</strain>
    </source>
</reference>
<dbReference type="AlphaFoldDB" id="A0A0C3BWF0"/>
<evidence type="ECO:0000313" key="2">
    <source>
        <dbReference type="EMBL" id="KIM81672.1"/>
    </source>
</evidence>
<name>A0A0C3BWF0_PILCF</name>
<dbReference type="InParanoid" id="A0A0C3BWF0"/>
<dbReference type="STRING" id="765440.A0A0C3BWF0"/>
<feature type="compositionally biased region" description="Basic and acidic residues" evidence="1">
    <location>
        <begin position="49"/>
        <end position="62"/>
    </location>
</feature>
<organism evidence="2 3">
    <name type="scientific">Piloderma croceum (strain F 1598)</name>
    <dbReference type="NCBI Taxonomy" id="765440"/>
    <lineage>
        <taxon>Eukaryota</taxon>
        <taxon>Fungi</taxon>
        <taxon>Dikarya</taxon>
        <taxon>Basidiomycota</taxon>
        <taxon>Agaricomycotina</taxon>
        <taxon>Agaricomycetes</taxon>
        <taxon>Agaricomycetidae</taxon>
        <taxon>Atheliales</taxon>
        <taxon>Atheliaceae</taxon>
        <taxon>Piloderma</taxon>
    </lineage>
</organism>
<keyword evidence="3" id="KW-1185">Reference proteome</keyword>
<evidence type="ECO:0000256" key="1">
    <source>
        <dbReference type="SAM" id="MobiDB-lite"/>
    </source>
</evidence>